<keyword evidence="1" id="KW-0472">Membrane</keyword>
<accession>A0A1E3VWW9</accession>
<keyword evidence="3" id="KW-1185">Reference proteome</keyword>
<comment type="caution">
    <text evidence="2">The sequence shown here is derived from an EMBL/GenBank/DDBJ whole genome shotgun (WGS) entry which is preliminary data.</text>
</comment>
<reference evidence="2 3" key="1">
    <citation type="journal article" date="2016" name="Environ. Microbiol.">
        <title>New Methyloceanibacter diversity from North Sea sediments includes methanotroph containing solely the soluble methane monooxygenase.</title>
        <authorList>
            <person name="Vekeman B."/>
            <person name="Kerckhof F.M."/>
            <person name="Cremers G."/>
            <person name="de Vos P."/>
            <person name="Vandamme P."/>
            <person name="Boon N."/>
            <person name="Op den Camp H.J."/>
            <person name="Heylen K."/>
        </authorList>
    </citation>
    <scope>NUCLEOTIDE SEQUENCE [LARGE SCALE GENOMIC DNA]</scope>
    <source>
        <strain evidence="2 3">R-67175</strain>
    </source>
</reference>
<evidence type="ECO:0000256" key="1">
    <source>
        <dbReference type="SAM" id="Phobius"/>
    </source>
</evidence>
<name>A0A1E3VWW9_9HYPH</name>
<evidence type="ECO:0000313" key="3">
    <source>
        <dbReference type="Proteomes" id="UP000094472"/>
    </source>
</evidence>
<feature type="transmembrane region" description="Helical" evidence="1">
    <location>
        <begin position="16"/>
        <end position="36"/>
    </location>
</feature>
<keyword evidence="1" id="KW-0812">Transmembrane</keyword>
<organism evidence="2 3">
    <name type="scientific">Methyloceanibacter superfactus</name>
    <dbReference type="NCBI Taxonomy" id="1774969"/>
    <lineage>
        <taxon>Bacteria</taxon>
        <taxon>Pseudomonadati</taxon>
        <taxon>Pseudomonadota</taxon>
        <taxon>Alphaproteobacteria</taxon>
        <taxon>Hyphomicrobiales</taxon>
        <taxon>Hyphomicrobiaceae</taxon>
        <taxon>Methyloceanibacter</taxon>
    </lineage>
</organism>
<proteinExistence type="predicted"/>
<dbReference type="AlphaFoldDB" id="A0A1E3VWW9"/>
<keyword evidence="1" id="KW-1133">Transmembrane helix</keyword>
<dbReference type="EMBL" id="LPWF01000026">
    <property type="protein sequence ID" value="ODR97446.1"/>
    <property type="molecule type" value="Genomic_DNA"/>
</dbReference>
<evidence type="ECO:0000313" key="2">
    <source>
        <dbReference type="EMBL" id="ODR97446.1"/>
    </source>
</evidence>
<sequence>MGPRRGVYVRGWNRRPYYGTVIAGVALGTIIAATAAPRPPADNLCWYWTNPSKNRGYWDYCY</sequence>
<protein>
    <submittedName>
        <fullName evidence="2">Uncharacterized protein</fullName>
    </submittedName>
</protein>
<dbReference type="Proteomes" id="UP000094472">
    <property type="component" value="Unassembled WGS sequence"/>
</dbReference>
<gene>
    <name evidence="2" type="ORF">AUC69_12115</name>
</gene>